<accession>A0A6A4HFF3</accession>
<protein>
    <submittedName>
        <fullName evidence="1">Uncharacterized protein</fullName>
    </submittedName>
</protein>
<dbReference type="EMBL" id="ML769513">
    <property type="protein sequence ID" value="KAE9396483.1"/>
    <property type="molecule type" value="Genomic_DNA"/>
</dbReference>
<evidence type="ECO:0000313" key="2">
    <source>
        <dbReference type="Proteomes" id="UP000799118"/>
    </source>
</evidence>
<gene>
    <name evidence="1" type="ORF">BT96DRAFT_996738</name>
</gene>
<keyword evidence="2" id="KW-1185">Reference proteome</keyword>
<reference evidence="1" key="1">
    <citation type="journal article" date="2019" name="Environ. Microbiol.">
        <title>Fungal ecological strategies reflected in gene transcription - a case study of two litter decomposers.</title>
        <authorList>
            <person name="Barbi F."/>
            <person name="Kohler A."/>
            <person name="Barry K."/>
            <person name="Baskaran P."/>
            <person name="Daum C."/>
            <person name="Fauchery L."/>
            <person name="Ihrmark K."/>
            <person name="Kuo A."/>
            <person name="LaButti K."/>
            <person name="Lipzen A."/>
            <person name="Morin E."/>
            <person name="Grigoriev I.V."/>
            <person name="Henrissat B."/>
            <person name="Lindahl B."/>
            <person name="Martin F."/>
        </authorList>
    </citation>
    <scope>NUCLEOTIDE SEQUENCE</scope>
    <source>
        <strain evidence="1">JB14</strain>
    </source>
</reference>
<organism evidence="1 2">
    <name type="scientific">Gymnopus androsaceus JB14</name>
    <dbReference type="NCBI Taxonomy" id="1447944"/>
    <lineage>
        <taxon>Eukaryota</taxon>
        <taxon>Fungi</taxon>
        <taxon>Dikarya</taxon>
        <taxon>Basidiomycota</taxon>
        <taxon>Agaricomycotina</taxon>
        <taxon>Agaricomycetes</taxon>
        <taxon>Agaricomycetidae</taxon>
        <taxon>Agaricales</taxon>
        <taxon>Marasmiineae</taxon>
        <taxon>Omphalotaceae</taxon>
        <taxon>Gymnopus</taxon>
    </lineage>
</organism>
<dbReference type="AlphaFoldDB" id="A0A6A4HFF3"/>
<dbReference type="Proteomes" id="UP000799118">
    <property type="component" value="Unassembled WGS sequence"/>
</dbReference>
<dbReference type="OrthoDB" id="2989740at2759"/>
<evidence type="ECO:0000313" key="1">
    <source>
        <dbReference type="EMBL" id="KAE9396483.1"/>
    </source>
</evidence>
<sequence>MSLELHGNDPQNPTWLPSSQHAIQTENSMESNATSVHRLVDDVLRLIFIECLPTVDVSDHNFPTILMRSNPTNVLTRVCARWTQLAHSTPELWQRIRIDLADYVRAFGIEQLSMQQNLFPLELWYERSVACPTLYRDDY</sequence>
<proteinExistence type="predicted"/>
<name>A0A6A4HFF3_9AGAR</name>